<proteinExistence type="predicted"/>
<name>A0A9W6XYG8_9STRA</name>
<gene>
    <name evidence="1" type="ORF">Pfra01_001849100</name>
</gene>
<dbReference type="EMBL" id="BSXT01002284">
    <property type="protein sequence ID" value="GMF48172.1"/>
    <property type="molecule type" value="Genomic_DNA"/>
</dbReference>
<comment type="caution">
    <text evidence="1">The sequence shown here is derived from an EMBL/GenBank/DDBJ whole genome shotgun (WGS) entry which is preliminary data.</text>
</comment>
<evidence type="ECO:0000313" key="1">
    <source>
        <dbReference type="EMBL" id="GMF48172.1"/>
    </source>
</evidence>
<sequence>MLMNLDFRDNVPVSEGGESISSVMDIEDEVRRRYDRYLTMSDNLTITDDLWVVGTGAGHAVSPDRRLFNW</sequence>
<dbReference type="Proteomes" id="UP001165121">
    <property type="component" value="Unassembled WGS sequence"/>
</dbReference>
<dbReference type="AlphaFoldDB" id="A0A9W6XYG8"/>
<keyword evidence="2" id="KW-1185">Reference proteome</keyword>
<reference evidence="1" key="1">
    <citation type="submission" date="2023-04" db="EMBL/GenBank/DDBJ databases">
        <title>Phytophthora fragariaefolia NBRC 109709.</title>
        <authorList>
            <person name="Ichikawa N."/>
            <person name="Sato H."/>
            <person name="Tonouchi N."/>
        </authorList>
    </citation>
    <scope>NUCLEOTIDE SEQUENCE</scope>
    <source>
        <strain evidence="1">NBRC 109709</strain>
    </source>
</reference>
<organism evidence="1 2">
    <name type="scientific">Phytophthora fragariaefolia</name>
    <dbReference type="NCBI Taxonomy" id="1490495"/>
    <lineage>
        <taxon>Eukaryota</taxon>
        <taxon>Sar</taxon>
        <taxon>Stramenopiles</taxon>
        <taxon>Oomycota</taxon>
        <taxon>Peronosporomycetes</taxon>
        <taxon>Peronosporales</taxon>
        <taxon>Peronosporaceae</taxon>
        <taxon>Phytophthora</taxon>
    </lineage>
</organism>
<accession>A0A9W6XYG8</accession>
<protein>
    <submittedName>
        <fullName evidence="1">Unnamed protein product</fullName>
    </submittedName>
</protein>
<evidence type="ECO:0000313" key="2">
    <source>
        <dbReference type="Proteomes" id="UP001165121"/>
    </source>
</evidence>